<dbReference type="SUPFAM" id="SSF48403">
    <property type="entry name" value="Ankyrin repeat"/>
    <property type="match status" value="1"/>
</dbReference>
<evidence type="ECO:0000256" key="1">
    <source>
        <dbReference type="ARBA" id="ARBA00022737"/>
    </source>
</evidence>
<accession>A0A553N923</accession>
<protein>
    <submittedName>
        <fullName evidence="5">Uncharacterized protein</fullName>
    </submittedName>
</protein>
<organism evidence="5 6">
    <name type="scientific">Tigriopus californicus</name>
    <name type="common">Marine copepod</name>
    <dbReference type="NCBI Taxonomy" id="6832"/>
    <lineage>
        <taxon>Eukaryota</taxon>
        <taxon>Metazoa</taxon>
        <taxon>Ecdysozoa</taxon>
        <taxon>Arthropoda</taxon>
        <taxon>Crustacea</taxon>
        <taxon>Multicrustacea</taxon>
        <taxon>Hexanauplia</taxon>
        <taxon>Copepoda</taxon>
        <taxon>Harpacticoida</taxon>
        <taxon>Harpacticidae</taxon>
        <taxon>Tigriopus</taxon>
    </lineage>
</organism>
<feature type="repeat" description="ANK" evidence="3">
    <location>
        <begin position="216"/>
        <end position="248"/>
    </location>
</feature>
<dbReference type="Gene3D" id="1.25.40.20">
    <property type="entry name" value="Ankyrin repeat-containing domain"/>
    <property type="match status" value="2"/>
</dbReference>
<dbReference type="STRING" id="6832.A0A553N923"/>
<reference evidence="5 6" key="1">
    <citation type="journal article" date="2018" name="Nat. Ecol. Evol.">
        <title>Genomic signatures of mitonuclear coevolution across populations of Tigriopus californicus.</title>
        <authorList>
            <person name="Barreto F.S."/>
            <person name="Watson E.T."/>
            <person name="Lima T.G."/>
            <person name="Willett C.S."/>
            <person name="Edmands S."/>
            <person name="Li W."/>
            <person name="Burton R.S."/>
        </authorList>
    </citation>
    <scope>NUCLEOTIDE SEQUENCE [LARGE SCALE GENOMIC DNA]</scope>
    <source>
        <strain evidence="5 6">San Diego</strain>
    </source>
</reference>
<comment type="caution">
    <text evidence="5">The sequence shown here is derived from an EMBL/GenBank/DDBJ whole genome shotgun (WGS) entry which is preliminary data.</text>
</comment>
<dbReference type="Pfam" id="PF00023">
    <property type="entry name" value="Ank"/>
    <property type="match status" value="1"/>
</dbReference>
<evidence type="ECO:0000256" key="4">
    <source>
        <dbReference type="SAM" id="MobiDB-lite"/>
    </source>
</evidence>
<dbReference type="PROSITE" id="PS50088">
    <property type="entry name" value="ANK_REPEAT"/>
    <property type="match status" value="4"/>
</dbReference>
<sequence length="431" mass="46975">MSKKTESPLDFELHNACRVGDPVWVQRVLDSGRVHVDCQHDEDQLTPLMVAIMCRRRDCIQVLIAEGADPNVAKENGLTAIMLASQIGLEDVVRDLVRLGANVDATNQEGGTALMCAAQWGWLHIVEALIEAKCNIHQAMKDGTTALFLAAQAGHDKILSLLITECLKRNRDLGIFIGAPRQDGSSPLFIACQLGHVESVRILLENGAEVDQSRLDDATPLFKACHKGHLQIVQELLKYQAKVGMLPNGESCLHAAALSGSSALIEFLLAYNDDQVDPNLSNSEGRTPMDLAIQAGNFAIVELLKKHTNTSLSATCSSSSSSTSSLSPSMSCLKRSSNSTLEDGTTEKSTPKQHVRFDLQKIDQDGTRVDHHLGSVVRVHCRMVSSDDLRRQSQSPVRFVWKNSPLRQARSQEPASVEINSADCCSAVLTH</sequence>
<evidence type="ECO:0000313" key="6">
    <source>
        <dbReference type="Proteomes" id="UP000318571"/>
    </source>
</evidence>
<dbReference type="Pfam" id="PF12796">
    <property type="entry name" value="Ank_2"/>
    <property type="match status" value="3"/>
</dbReference>
<dbReference type="InterPro" id="IPR036770">
    <property type="entry name" value="Ankyrin_rpt-contain_sf"/>
</dbReference>
<feature type="repeat" description="ANK" evidence="3">
    <location>
        <begin position="76"/>
        <end position="108"/>
    </location>
</feature>
<dbReference type="Proteomes" id="UP000318571">
    <property type="component" value="Chromosome 8"/>
</dbReference>
<dbReference type="GO" id="GO:0005737">
    <property type="term" value="C:cytoplasm"/>
    <property type="evidence" value="ECO:0007669"/>
    <property type="project" value="TreeGrafter"/>
</dbReference>
<dbReference type="OrthoDB" id="6358664at2759"/>
<keyword evidence="6" id="KW-1185">Reference proteome</keyword>
<dbReference type="InterPro" id="IPR051631">
    <property type="entry name" value="Ankyrin-KH/SAM_domain"/>
</dbReference>
<dbReference type="EMBL" id="VCGU01000459">
    <property type="protein sequence ID" value="TRY61947.1"/>
    <property type="molecule type" value="Genomic_DNA"/>
</dbReference>
<keyword evidence="2 3" id="KW-0040">ANK repeat</keyword>
<dbReference type="PROSITE" id="PS50297">
    <property type="entry name" value="ANK_REP_REGION"/>
    <property type="match status" value="2"/>
</dbReference>
<evidence type="ECO:0000256" key="2">
    <source>
        <dbReference type="ARBA" id="ARBA00023043"/>
    </source>
</evidence>
<dbReference type="SMART" id="SM00248">
    <property type="entry name" value="ANK"/>
    <property type="match status" value="8"/>
</dbReference>
<gene>
    <name evidence="5" type="ORF">TCAL_09138</name>
</gene>
<evidence type="ECO:0000313" key="5">
    <source>
        <dbReference type="EMBL" id="TRY61947.1"/>
    </source>
</evidence>
<dbReference type="PRINTS" id="PR01415">
    <property type="entry name" value="ANKYRIN"/>
</dbReference>
<proteinExistence type="predicted"/>
<feature type="repeat" description="ANK" evidence="3">
    <location>
        <begin position="183"/>
        <end position="215"/>
    </location>
</feature>
<dbReference type="GO" id="GO:0045087">
    <property type="term" value="P:innate immune response"/>
    <property type="evidence" value="ECO:0007669"/>
    <property type="project" value="TreeGrafter"/>
</dbReference>
<keyword evidence="1" id="KW-0677">Repeat</keyword>
<feature type="region of interest" description="Disordered" evidence="4">
    <location>
        <begin position="312"/>
        <end position="352"/>
    </location>
</feature>
<dbReference type="AlphaFoldDB" id="A0A553N923"/>
<dbReference type="PANTHER" id="PTHR23206">
    <property type="entry name" value="MASK PROTEIN"/>
    <property type="match status" value="1"/>
</dbReference>
<feature type="compositionally biased region" description="Low complexity" evidence="4">
    <location>
        <begin position="312"/>
        <end position="337"/>
    </location>
</feature>
<dbReference type="OMA" id="AHRGKLQ"/>
<feature type="repeat" description="ANK" evidence="3">
    <location>
        <begin position="43"/>
        <end position="75"/>
    </location>
</feature>
<name>A0A553N923_TIGCA</name>
<dbReference type="InterPro" id="IPR002110">
    <property type="entry name" value="Ankyrin_rpt"/>
</dbReference>
<dbReference type="PANTHER" id="PTHR23206:SF7">
    <property type="entry name" value="PROTEIN KINASE DOMAIN-CONTAINING PROTEIN"/>
    <property type="match status" value="1"/>
</dbReference>
<evidence type="ECO:0000256" key="3">
    <source>
        <dbReference type="PROSITE-ProRule" id="PRU00023"/>
    </source>
</evidence>